<comment type="cofactor">
    <cofactor evidence="1">
        <name>(6R)-5,10-methylene-5,6,7,8-tetrahydrofolate</name>
        <dbReference type="ChEBI" id="CHEBI:15636"/>
    </cofactor>
</comment>
<feature type="site" description="Electron transfer via tryptophanyl radical" evidence="5">
    <location>
        <position position="367"/>
    </location>
</feature>
<dbReference type="SUPFAM" id="SSF48173">
    <property type="entry name" value="Cryptochrome/photolyase FAD-binding domain"/>
    <property type="match status" value="1"/>
</dbReference>
<evidence type="ECO:0000313" key="7">
    <source>
        <dbReference type="EMBL" id="TLU90419.1"/>
    </source>
</evidence>
<dbReference type="Proteomes" id="UP000309788">
    <property type="component" value="Unassembled WGS sequence"/>
</dbReference>
<dbReference type="Gene3D" id="1.25.40.80">
    <property type="match status" value="1"/>
</dbReference>
<comment type="cofactor">
    <cofactor evidence="2">
        <name>FAD</name>
        <dbReference type="ChEBI" id="CHEBI:57692"/>
    </cofactor>
</comment>
<dbReference type="OrthoDB" id="9772484at2"/>
<gene>
    <name evidence="7" type="ORF">FEM55_17805</name>
</gene>
<keyword evidence="8" id="KW-1185">Reference proteome</keyword>
<evidence type="ECO:0000256" key="2">
    <source>
        <dbReference type="ARBA" id="ARBA00001974"/>
    </source>
</evidence>
<evidence type="ECO:0000256" key="3">
    <source>
        <dbReference type="ARBA" id="ARBA00022630"/>
    </source>
</evidence>
<dbReference type="PANTHER" id="PTHR11455:SF22">
    <property type="entry name" value="CRYPTOCHROME DASH"/>
    <property type="match status" value="1"/>
</dbReference>
<organism evidence="7 8">
    <name type="scientific">Dyadobacter sediminis</name>
    <dbReference type="NCBI Taxonomy" id="1493691"/>
    <lineage>
        <taxon>Bacteria</taxon>
        <taxon>Pseudomonadati</taxon>
        <taxon>Bacteroidota</taxon>
        <taxon>Cytophagia</taxon>
        <taxon>Cytophagales</taxon>
        <taxon>Spirosomataceae</taxon>
        <taxon>Dyadobacter</taxon>
    </lineage>
</organism>
<feature type="site" description="Electron transfer via tryptophanyl radical" evidence="5">
    <location>
        <position position="314"/>
    </location>
</feature>
<dbReference type="PANTHER" id="PTHR11455">
    <property type="entry name" value="CRYPTOCHROME"/>
    <property type="match status" value="1"/>
</dbReference>
<dbReference type="InterPro" id="IPR036134">
    <property type="entry name" value="Crypto/Photolyase_FAD-like_sf"/>
</dbReference>
<name>A0A5R9K8J8_9BACT</name>
<dbReference type="SUPFAM" id="SSF52425">
    <property type="entry name" value="Cryptochrome/photolyase, N-terminal domain"/>
    <property type="match status" value="1"/>
</dbReference>
<feature type="site" description="Electron transfer via tryptophanyl radical" evidence="5">
    <location>
        <position position="390"/>
    </location>
</feature>
<dbReference type="GO" id="GO:0003677">
    <property type="term" value="F:DNA binding"/>
    <property type="evidence" value="ECO:0007669"/>
    <property type="project" value="TreeGrafter"/>
</dbReference>
<dbReference type="InterPro" id="IPR002081">
    <property type="entry name" value="Cryptochrome/DNA_photolyase_1"/>
</dbReference>
<comment type="caution">
    <text evidence="7">The sequence shown here is derived from an EMBL/GenBank/DDBJ whole genome shotgun (WGS) entry which is preliminary data.</text>
</comment>
<dbReference type="RefSeq" id="WP_138282753.1">
    <property type="nucleotide sequence ID" value="NZ_BMGE01000005.1"/>
</dbReference>
<keyword evidence="4" id="KW-0274">FAD</keyword>
<dbReference type="InterPro" id="IPR005101">
    <property type="entry name" value="Cryptochr/Photolyase_FAD-bd"/>
</dbReference>
<proteinExistence type="predicted"/>
<feature type="domain" description="Photolyase/cryptochrome alpha/beta" evidence="6">
    <location>
        <begin position="4"/>
        <end position="138"/>
    </location>
</feature>
<dbReference type="Pfam" id="PF03441">
    <property type="entry name" value="FAD_binding_7"/>
    <property type="match status" value="1"/>
</dbReference>
<evidence type="ECO:0000256" key="5">
    <source>
        <dbReference type="PIRSR" id="PIRSR602081-2"/>
    </source>
</evidence>
<dbReference type="InterPro" id="IPR006050">
    <property type="entry name" value="DNA_photolyase_N"/>
</dbReference>
<reference evidence="7 8" key="1">
    <citation type="submission" date="2019-05" db="EMBL/GenBank/DDBJ databases">
        <authorList>
            <person name="Qu J.-H."/>
        </authorList>
    </citation>
    <scope>NUCLEOTIDE SEQUENCE [LARGE SCALE GENOMIC DNA]</scope>
    <source>
        <strain evidence="7 8">Z12</strain>
    </source>
</reference>
<evidence type="ECO:0000256" key="1">
    <source>
        <dbReference type="ARBA" id="ARBA00001932"/>
    </source>
</evidence>
<dbReference type="InterPro" id="IPR014729">
    <property type="entry name" value="Rossmann-like_a/b/a_fold"/>
</dbReference>
<protein>
    <submittedName>
        <fullName evidence="7">Cryptochrome DASH</fullName>
    </submittedName>
</protein>
<evidence type="ECO:0000313" key="8">
    <source>
        <dbReference type="Proteomes" id="UP000309788"/>
    </source>
</evidence>
<evidence type="ECO:0000259" key="6">
    <source>
        <dbReference type="PROSITE" id="PS51645"/>
    </source>
</evidence>
<dbReference type="GO" id="GO:0003904">
    <property type="term" value="F:deoxyribodipyrimidine photo-lyase activity"/>
    <property type="evidence" value="ECO:0007669"/>
    <property type="project" value="TreeGrafter"/>
</dbReference>
<sequence length="399" mass="45359">MAQQRIIYWFRNDLRLQDNEALRSAVESAEEIVPVYVFDPRQFENTRFGFRRTGALRAQFLIDSVTDLRNNLQKKGGNLLVRIGDPEKIVSQLAEDYNADYVYTSKEIAPQETSVESQLSKNLKLINIDIKLFWMDTLVHAVDLPFSISKLPADYAGFVSQIKDNLRIIAPFPEIGKVTLPVKYDAGSVPSLSELGISTDEIPGPEDQSRISSGGETAALKVFDEFIKSYILSDKNPGTNDSITDSRISDWLSVGSISARYIYHHIKSAQADSLKTEATINNLLTRDYFHWTLLRYGPRLFKPSGIKHDFSKQWANDNNLYDKWKNGQTDDEQVNAMMKKLAAEGYLTLSEREHAASYLVNTWGVNWTWGAMYFESHLMDYEVSVNWGRWNNVAGVGVE</sequence>
<dbReference type="GO" id="GO:0071949">
    <property type="term" value="F:FAD binding"/>
    <property type="evidence" value="ECO:0007669"/>
    <property type="project" value="TreeGrafter"/>
</dbReference>
<dbReference type="AlphaFoldDB" id="A0A5R9K8J8"/>
<dbReference type="Gene3D" id="3.40.50.620">
    <property type="entry name" value="HUPs"/>
    <property type="match status" value="1"/>
</dbReference>
<evidence type="ECO:0000256" key="4">
    <source>
        <dbReference type="ARBA" id="ARBA00022827"/>
    </source>
</evidence>
<dbReference type="PROSITE" id="PS51645">
    <property type="entry name" value="PHR_CRY_ALPHA_BETA"/>
    <property type="match status" value="1"/>
</dbReference>
<dbReference type="Pfam" id="PF00875">
    <property type="entry name" value="DNA_photolyase"/>
    <property type="match status" value="1"/>
</dbReference>
<accession>A0A5R9K8J8</accession>
<dbReference type="Gene3D" id="1.10.579.10">
    <property type="entry name" value="DNA Cyclobutane Dipyrimidine Photolyase, subunit A, domain 3"/>
    <property type="match status" value="1"/>
</dbReference>
<keyword evidence="3" id="KW-0285">Flavoprotein</keyword>
<dbReference type="GO" id="GO:0000719">
    <property type="term" value="P:photoreactive repair"/>
    <property type="evidence" value="ECO:0007669"/>
    <property type="project" value="TreeGrafter"/>
</dbReference>
<dbReference type="InterPro" id="IPR036155">
    <property type="entry name" value="Crypto/Photolyase_N_sf"/>
</dbReference>
<dbReference type="EMBL" id="VCEI01000028">
    <property type="protein sequence ID" value="TLU90419.1"/>
    <property type="molecule type" value="Genomic_DNA"/>
</dbReference>